<evidence type="ECO:0000313" key="2">
    <source>
        <dbReference type="EMBL" id="EDS73765.1"/>
    </source>
</evidence>
<comment type="caution">
    <text evidence="2">The sequence shown here is derived from an EMBL/GenBank/DDBJ whole genome shotgun (WGS) entry which is preliminary data.</text>
</comment>
<reference evidence="2" key="1">
    <citation type="submission" date="2008-02" db="EMBL/GenBank/DDBJ databases">
        <authorList>
            <person name="Fulton L."/>
            <person name="Clifton S."/>
            <person name="Fulton B."/>
            <person name="Xu J."/>
            <person name="Minx P."/>
            <person name="Pepin K.H."/>
            <person name="Johnson M."/>
            <person name="Thiruvilangam P."/>
            <person name="Bhonagiri V."/>
            <person name="Nash W.E."/>
            <person name="Mardis E.R."/>
            <person name="Wilson R.K."/>
        </authorList>
    </citation>
    <scope>NUCLEOTIDE SEQUENCE [LARGE SCALE GENOMIC DNA]</scope>
    <source>
        <strain evidence="2">DSM 1552</strain>
    </source>
</reference>
<evidence type="ECO:0000256" key="1">
    <source>
        <dbReference type="SAM" id="Coils"/>
    </source>
</evidence>
<dbReference type="RefSeq" id="WP_004610653.1">
    <property type="nucleotide sequence ID" value="NZ_CP102275.1"/>
</dbReference>
<feature type="coiled-coil region" evidence="1">
    <location>
        <begin position="71"/>
        <end position="105"/>
    </location>
</feature>
<dbReference type="GeneID" id="94016445"/>
<proteinExistence type="predicted"/>
<protein>
    <submittedName>
        <fullName evidence="2">Uncharacterized protein</fullName>
    </submittedName>
</protein>
<accession>B1C521</accession>
<sequence length="105" mass="11830">MIKVFNIKLDSYSFTGMAVIVGYLLTNEFDVLEQAALGAWFNVVGDILASNSSFSAILEEQSDNFDLEGQKDDTEIDLETIDKAIDKLKESIEKIKKEKKFNNDD</sequence>
<dbReference type="AlphaFoldDB" id="B1C521"/>
<keyword evidence="3" id="KW-1185">Reference proteome</keyword>
<organism evidence="2 3">
    <name type="scientific">Thomasclavelia spiroformis DSM 1552</name>
    <dbReference type="NCBI Taxonomy" id="428126"/>
    <lineage>
        <taxon>Bacteria</taxon>
        <taxon>Bacillati</taxon>
        <taxon>Bacillota</taxon>
        <taxon>Erysipelotrichia</taxon>
        <taxon>Erysipelotrichales</taxon>
        <taxon>Coprobacillaceae</taxon>
        <taxon>Thomasclavelia</taxon>
    </lineage>
</organism>
<dbReference type="Proteomes" id="UP000004910">
    <property type="component" value="Unassembled WGS sequence"/>
</dbReference>
<gene>
    <name evidence="2" type="ORF">CLOSPI_02190</name>
</gene>
<dbReference type="HOGENOM" id="CLU_2315484_0_0_9"/>
<reference evidence="2" key="2">
    <citation type="submission" date="2014-06" db="EMBL/GenBank/DDBJ databases">
        <title>Draft genome sequence of Clostridium spiroforme (DSM 1552).</title>
        <authorList>
            <person name="Sudarsanam P."/>
            <person name="Ley R."/>
            <person name="Guruge J."/>
            <person name="Turnbaugh P.J."/>
            <person name="Mahowald M."/>
            <person name="Liep D."/>
            <person name="Gordon J."/>
        </authorList>
    </citation>
    <scope>NUCLEOTIDE SEQUENCE</scope>
    <source>
        <strain evidence="2">DSM 1552</strain>
    </source>
</reference>
<evidence type="ECO:0000313" key="3">
    <source>
        <dbReference type="Proteomes" id="UP000004910"/>
    </source>
</evidence>
<name>B1C521_9FIRM</name>
<dbReference type="STRING" id="428126.CLOSPI_02190"/>
<dbReference type="EMBL" id="ABIK02000015">
    <property type="protein sequence ID" value="EDS73765.1"/>
    <property type="molecule type" value="Genomic_DNA"/>
</dbReference>
<keyword evidence="1" id="KW-0175">Coiled coil</keyword>